<dbReference type="Proteomes" id="UP000460412">
    <property type="component" value="Unassembled WGS sequence"/>
</dbReference>
<protein>
    <submittedName>
        <fullName evidence="2">GNAT family N-acetyltransferase</fullName>
    </submittedName>
</protein>
<dbReference type="SUPFAM" id="SSF55729">
    <property type="entry name" value="Acyl-CoA N-acyltransferases (Nat)"/>
    <property type="match status" value="1"/>
</dbReference>
<reference evidence="2 3" key="1">
    <citation type="submission" date="2019-12" db="EMBL/GenBank/DDBJ databases">
        <title>Sporaefaciens musculi gen. nov., sp. nov., a novel bacterium isolated from the caecum of an obese mouse.</title>
        <authorList>
            <person name="Rasmussen T.S."/>
            <person name="Streidl T."/>
            <person name="Hitch T.C.A."/>
            <person name="Wortmann E."/>
            <person name="Deptula P."/>
            <person name="Hansen M."/>
            <person name="Nielsen D.S."/>
            <person name="Clavel T."/>
            <person name="Vogensen F.K."/>
        </authorList>
    </citation>
    <scope>NUCLEOTIDE SEQUENCE [LARGE SCALE GENOMIC DNA]</scope>
    <source>
        <strain evidence="2 3">WCA-9-b2</strain>
    </source>
</reference>
<gene>
    <name evidence="2" type="ORF">GN277_15910</name>
</gene>
<keyword evidence="2" id="KW-0808">Transferase</keyword>
<evidence type="ECO:0000313" key="3">
    <source>
        <dbReference type="Proteomes" id="UP000460412"/>
    </source>
</evidence>
<dbReference type="RefSeq" id="WP_159751868.1">
    <property type="nucleotide sequence ID" value="NZ_WUQX01000001.1"/>
</dbReference>
<feature type="domain" description="N-acetyltransferase" evidence="1">
    <location>
        <begin position="128"/>
        <end position="254"/>
    </location>
</feature>
<dbReference type="AlphaFoldDB" id="A0A7X3MID4"/>
<dbReference type="InterPro" id="IPR000182">
    <property type="entry name" value="GNAT_dom"/>
</dbReference>
<dbReference type="Gene3D" id="3.40.630.30">
    <property type="match status" value="1"/>
</dbReference>
<dbReference type="Pfam" id="PF12746">
    <property type="entry name" value="GNAT_acetyltran"/>
    <property type="match status" value="1"/>
</dbReference>
<dbReference type="InterPro" id="IPR016181">
    <property type="entry name" value="Acyl_CoA_acyltransferase"/>
</dbReference>
<sequence>MIYRLLQTEKSAPLFGEWQETMIWSCLQGIMGTIYADAPEKPASAMALLGDFCFFAGKPNKELVLYGPGRGGRKFLIMVPQNDKWAELIKVCYGERAKKVIRYAIKKEPDIFDQKALKDVVEELPDEYTLELMDESLFRKCKEIKWCRDWVSQYDTFDEYQKYGLGAVILKDGEMVSGASSYSGYRGGIEVQIDTREDFRRRGLAGICGARLILECLKRGWYPSWDAQNRQSVALAEKLGYHFEKEYAAYEVSL</sequence>
<proteinExistence type="predicted"/>
<keyword evidence="3" id="KW-1185">Reference proteome</keyword>
<dbReference type="EMBL" id="WUQX01000001">
    <property type="protein sequence ID" value="MXP76817.1"/>
    <property type="molecule type" value="Genomic_DNA"/>
</dbReference>
<organism evidence="2 3">
    <name type="scientific">Sporofaciens musculi</name>
    <dbReference type="NCBI Taxonomy" id="2681861"/>
    <lineage>
        <taxon>Bacteria</taxon>
        <taxon>Bacillati</taxon>
        <taxon>Bacillota</taxon>
        <taxon>Clostridia</taxon>
        <taxon>Lachnospirales</taxon>
        <taxon>Lachnospiraceae</taxon>
        <taxon>Sporofaciens</taxon>
    </lineage>
</organism>
<evidence type="ECO:0000313" key="2">
    <source>
        <dbReference type="EMBL" id="MXP76817.1"/>
    </source>
</evidence>
<dbReference type="InterPro" id="IPR042573">
    <property type="entry name" value="GNAT_acetyltra_N"/>
</dbReference>
<dbReference type="GO" id="GO:0016747">
    <property type="term" value="F:acyltransferase activity, transferring groups other than amino-acyl groups"/>
    <property type="evidence" value="ECO:0007669"/>
    <property type="project" value="InterPro"/>
</dbReference>
<evidence type="ECO:0000259" key="1">
    <source>
        <dbReference type="PROSITE" id="PS51186"/>
    </source>
</evidence>
<dbReference type="PANTHER" id="PTHR31143">
    <property type="match status" value="1"/>
</dbReference>
<accession>A0A7X3MID4</accession>
<dbReference type="Gene3D" id="3.40.630.110">
    <property type="entry name" value="GNAT acetyltransferase-like"/>
    <property type="match status" value="1"/>
</dbReference>
<dbReference type="InterPro" id="IPR027365">
    <property type="entry name" value="GNAT_acetyltra_YdfB-like"/>
</dbReference>
<dbReference type="PANTHER" id="PTHR31143:SF2">
    <property type="entry name" value="FR47-LIKE DOMAIN-CONTAINING PROTEIN-RELATED"/>
    <property type="match status" value="1"/>
</dbReference>
<comment type="caution">
    <text evidence="2">The sequence shown here is derived from an EMBL/GenBank/DDBJ whole genome shotgun (WGS) entry which is preliminary data.</text>
</comment>
<name>A0A7X3MID4_9FIRM</name>
<dbReference type="PROSITE" id="PS51186">
    <property type="entry name" value="GNAT"/>
    <property type="match status" value="1"/>
</dbReference>